<keyword evidence="3" id="KW-1185">Reference proteome</keyword>
<dbReference type="RefSeq" id="WP_238237212.1">
    <property type="nucleotide sequence ID" value="NZ_BPQQ01000045.1"/>
</dbReference>
<reference evidence="2" key="2">
    <citation type="submission" date="2021-08" db="EMBL/GenBank/DDBJ databases">
        <authorList>
            <person name="Tani A."/>
            <person name="Ola A."/>
            <person name="Ogura Y."/>
            <person name="Katsura K."/>
            <person name="Hayashi T."/>
        </authorList>
    </citation>
    <scope>NUCLEOTIDE SEQUENCE</scope>
    <source>
        <strain evidence="2">DSM 17168</strain>
    </source>
</reference>
<reference evidence="2" key="1">
    <citation type="journal article" date="2021" name="Front. Microbiol.">
        <title>Comprehensive Comparative Genomics and Phenotyping of Methylobacterium Species.</title>
        <authorList>
            <person name="Alessa O."/>
            <person name="Ogura Y."/>
            <person name="Fujitani Y."/>
            <person name="Takami H."/>
            <person name="Hayashi T."/>
            <person name="Sahin N."/>
            <person name="Tani A."/>
        </authorList>
    </citation>
    <scope>NUCLEOTIDE SEQUENCE</scope>
    <source>
        <strain evidence="2">DSM 17168</strain>
    </source>
</reference>
<protein>
    <submittedName>
        <fullName evidence="2">Uncharacterized protein</fullName>
    </submittedName>
</protein>
<feature type="region of interest" description="Disordered" evidence="1">
    <location>
        <begin position="1"/>
        <end position="97"/>
    </location>
</feature>
<feature type="compositionally biased region" description="Basic and acidic residues" evidence="1">
    <location>
        <begin position="86"/>
        <end position="97"/>
    </location>
</feature>
<accession>A0ABQ4SFE0</accession>
<organism evidence="2 3">
    <name type="scientific">Methylobacterium isbiliense</name>
    <dbReference type="NCBI Taxonomy" id="315478"/>
    <lineage>
        <taxon>Bacteria</taxon>
        <taxon>Pseudomonadati</taxon>
        <taxon>Pseudomonadota</taxon>
        <taxon>Alphaproteobacteria</taxon>
        <taxon>Hyphomicrobiales</taxon>
        <taxon>Methylobacteriaceae</taxon>
        <taxon>Methylobacterium</taxon>
    </lineage>
</organism>
<proteinExistence type="predicted"/>
<sequence length="97" mass="9921">MTRKPDDVVGRPGGPAAGDGHQTPQQAAITGQEGEGRDEASRAGEWSKAGTPGRPPTSVGGSSGGHSDQKAAQGPREGEPVAAGEYRTEKTKGRVDW</sequence>
<name>A0ABQ4SFE0_9HYPH</name>
<evidence type="ECO:0000313" key="3">
    <source>
        <dbReference type="Proteomes" id="UP001055153"/>
    </source>
</evidence>
<dbReference type="EMBL" id="BPQQ01000045">
    <property type="protein sequence ID" value="GJE01947.1"/>
    <property type="molecule type" value="Genomic_DNA"/>
</dbReference>
<evidence type="ECO:0000256" key="1">
    <source>
        <dbReference type="SAM" id="MobiDB-lite"/>
    </source>
</evidence>
<comment type="caution">
    <text evidence="2">The sequence shown here is derived from an EMBL/GenBank/DDBJ whole genome shotgun (WGS) entry which is preliminary data.</text>
</comment>
<evidence type="ECO:0000313" key="2">
    <source>
        <dbReference type="EMBL" id="GJE01947.1"/>
    </source>
</evidence>
<gene>
    <name evidence="2" type="ORF">GMJLKIPL_3890</name>
</gene>
<dbReference type="Proteomes" id="UP001055153">
    <property type="component" value="Unassembled WGS sequence"/>
</dbReference>